<dbReference type="GO" id="GO:0015833">
    <property type="term" value="P:peptide transport"/>
    <property type="evidence" value="ECO:0007669"/>
    <property type="project" value="TreeGrafter"/>
</dbReference>
<proteinExistence type="inferred from homology"/>
<comment type="similarity">
    <text evidence="1">Belongs to the bacterial solute-binding protein 5 family.</text>
</comment>
<protein>
    <recommendedName>
        <fullName evidence="5">Solute-binding protein family 5 domain-containing protein</fullName>
    </recommendedName>
</protein>
<sequence>MLKCSALIMSACLLSACTSAVGQQTTAANGEPVAGGTVRIGTTSDLTPALVFSGTKASEQTLTGLVYDTLVSYPADSLDPQPRLAENWEVSPDGLTLTLELRKNVTFHDGRPFTSKDVEFSLQTYSDPAYAGQLARVAQLITKYDTSDPHRIVLELEDRANNIFDLFSIVPIIDKNSFDQWVNGEEYIGTGAFEFVVWYPGSRIEFEANKEYWDGAPAVNGAELLVIPDQQTQFSQLRSGQLDLLADALPRDIKAVEDSPTFNVVTTQGTGSMVYAGANVTAPGLEDPRVRQAISLAVDRDRIVKEVYQDRARATSLPWPEYSPAYEPSADAPQRDVALAKKLIDQVGSIPTITISYGSNSLEHQDIAQIISANLAELGIETKLEPVEYTTMISQLRNGSFPGLWVLGHGFAQYNPATLVTSAFPFNSIKNSSNFSHDAYAADVQRSWRTTDPNSTSALDAYKDLNKHLLEQSFVIELASPDSEFITSGNLHGIGWSKRGELDLSDVYFTQ</sequence>
<name>A0A172QWC3_9CORY</name>
<dbReference type="Gene3D" id="3.40.190.10">
    <property type="entry name" value="Periplasmic binding protein-like II"/>
    <property type="match status" value="1"/>
</dbReference>
<evidence type="ECO:0000256" key="2">
    <source>
        <dbReference type="ARBA" id="ARBA00022448"/>
    </source>
</evidence>
<reference evidence="6 7" key="1">
    <citation type="submission" date="2016-05" db="EMBL/GenBank/DDBJ databases">
        <title>Complete genome sequence of Corynebacterium crudilactis, a new Corynebacterium species isolated from raw cow's milk.</title>
        <authorList>
            <person name="Christian R."/>
            <person name="Zimmermann J."/>
            <person name="Lipski A."/>
            <person name="Kalinowski J."/>
        </authorList>
    </citation>
    <scope>NUCLEOTIDE SEQUENCE [LARGE SCALE GENOMIC DNA]</scope>
    <source>
        <strain evidence="6 7">JZ16</strain>
    </source>
</reference>
<dbReference type="OrthoDB" id="9796817at2"/>
<dbReference type="GO" id="GO:0043190">
    <property type="term" value="C:ATP-binding cassette (ABC) transporter complex"/>
    <property type="evidence" value="ECO:0007669"/>
    <property type="project" value="InterPro"/>
</dbReference>
<dbReference type="EMBL" id="CP015622">
    <property type="protein sequence ID" value="ANE05014.1"/>
    <property type="molecule type" value="Genomic_DNA"/>
</dbReference>
<evidence type="ECO:0000256" key="4">
    <source>
        <dbReference type="SAM" id="SignalP"/>
    </source>
</evidence>
<dbReference type="Proteomes" id="UP000076929">
    <property type="component" value="Chromosome"/>
</dbReference>
<evidence type="ECO:0000313" key="7">
    <source>
        <dbReference type="Proteomes" id="UP000076929"/>
    </source>
</evidence>
<keyword evidence="7" id="KW-1185">Reference proteome</keyword>
<evidence type="ECO:0000313" key="6">
    <source>
        <dbReference type="EMBL" id="ANE05014.1"/>
    </source>
</evidence>
<feature type="signal peptide" evidence="4">
    <location>
        <begin position="1"/>
        <end position="22"/>
    </location>
</feature>
<keyword evidence="3 4" id="KW-0732">Signal</keyword>
<dbReference type="STRING" id="1652495.ccrud_12940"/>
<dbReference type="PROSITE" id="PS51257">
    <property type="entry name" value="PROKAR_LIPOPROTEIN"/>
    <property type="match status" value="1"/>
</dbReference>
<keyword evidence="2" id="KW-0813">Transport</keyword>
<accession>A0A172QWC3</accession>
<dbReference type="Pfam" id="PF00496">
    <property type="entry name" value="SBP_bac_5"/>
    <property type="match status" value="1"/>
</dbReference>
<dbReference type="AlphaFoldDB" id="A0A172QWC3"/>
<dbReference type="GO" id="GO:1904680">
    <property type="term" value="F:peptide transmembrane transporter activity"/>
    <property type="evidence" value="ECO:0007669"/>
    <property type="project" value="TreeGrafter"/>
</dbReference>
<dbReference type="PANTHER" id="PTHR30290">
    <property type="entry name" value="PERIPLASMIC BINDING COMPONENT OF ABC TRANSPORTER"/>
    <property type="match status" value="1"/>
</dbReference>
<dbReference type="PIRSF" id="PIRSF002741">
    <property type="entry name" value="MppA"/>
    <property type="match status" value="1"/>
</dbReference>
<dbReference type="KEGG" id="ccjz:ccrud_12940"/>
<evidence type="ECO:0000259" key="5">
    <source>
        <dbReference type="Pfam" id="PF00496"/>
    </source>
</evidence>
<evidence type="ECO:0000256" key="1">
    <source>
        <dbReference type="ARBA" id="ARBA00005695"/>
    </source>
</evidence>
<gene>
    <name evidence="6" type="ORF">ccrud_12940</name>
</gene>
<dbReference type="InterPro" id="IPR030678">
    <property type="entry name" value="Peptide/Ni-bd"/>
</dbReference>
<dbReference type="CDD" id="cd00995">
    <property type="entry name" value="PBP2_NikA_DppA_OppA_like"/>
    <property type="match status" value="1"/>
</dbReference>
<organism evidence="6 7">
    <name type="scientific">Corynebacterium crudilactis</name>
    <dbReference type="NCBI Taxonomy" id="1652495"/>
    <lineage>
        <taxon>Bacteria</taxon>
        <taxon>Bacillati</taxon>
        <taxon>Actinomycetota</taxon>
        <taxon>Actinomycetes</taxon>
        <taxon>Mycobacteriales</taxon>
        <taxon>Corynebacteriaceae</taxon>
        <taxon>Corynebacterium</taxon>
    </lineage>
</organism>
<dbReference type="InterPro" id="IPR039424">
    <property type="entry name" value="SBP_5"/>
</dbReference>
<dbReference type="InterPro" id="IPR000914">
    <property type="entry name" value="SBP_5_dom"/>
</dbReference>
<dbReference type="GO" id="GO:0042597">
    <property type="term" value="C:periplasmic space"/>
    <property type="evidence" value="ECO:0007669"/>
    <property type="project" value="UniProtKB-ARBA"/>
</dbReference>
<feature type="chain" id="PRO_5038632147" description="Solute-binding protein family 5 domain-containing protein" evidence="4">
    <location>
        <begin position="23"/>
        <end position="511"/>
    </location>
</feature>
<feature type="domain" description="Solute-binding protein family 5" evidence="5">
    <location>
        <begin position="80"/>
        <end position="414"/>
    </location>
</feature>
<evidence type="ECO:0000256" key="3">
    <source>
        <dbReference type="ARBA" id="ARBA00022729"/>
    </source>
</evidence>
<dbReference type="Gene3D" id="3.10.105.10">
    <property type="entry name" value="Dipeptide-binding Protein, Domain 3"/>
    <property type="match status" value="1"/>
</dbReference>
<dbReference type="PANTHER" id="PTHR30290:SF9">
    <property type="entry name" value="OLIGOPEPTIDE-BINDING PROTEIN APPA"/>
    <property type="match status" value="1"/>
</dbReference>
<dbReference type="SUPFAM" id="SSF53850">
    <property type="entry name" value="Periplasmic binding protein-like II"/>
    <property type="match status" value="1"/>
</dbReference>